<evidence type="ECO:0000313" key="2">
    <source>
        <dbReference type="EMBL" id="KUI53445.1"/>
    </source>
</evidence>
<organism evidence="2 3">
    <name type="scientific">Cytospora mali</name>
    <name type="common">Apple Valsa canker fungus</name>
    <name type="synonym">Valsa mali</name>
    <dbReference type="NCBI Taxonomy" id="578113"/>
    <lineage>
        <taxon>Eukaryota</taxon>
        <taxon>Fungi</taxon>
        <taxon>Dikarya</taxon>
        <taxon>Ascomycota</taxon>
        <taxon>Pezizomycotina</taxon>
        <taxon>Sordariomycetes</taxon>
        <taxon>Sordariomycetidae</taxon>
        <taxon>Diaporthales</taxon>
        <taxon>Cytosporaceae</taxon>
        <taxon>Cytospora</taxon>
    </lineage>
</organism>
<name>A0A194UP53_CYTMA</name>
<sequence>MYDNSSGIIDSEMPYAFFSAGPRFWDLSPQGRTTPPAAPFAAAEASVLVASPAAADDPAAEVVVVPPLAEVVVAKLVGVMAGVVLVAVARTPPPARKLAFVPRVSVHAEDDGVAVRRASPKGREAVMVVPNLPLSTSMPTVKVPSEPPAELEAAWSAGWVVDDWGSLVPLAVVVSESEPEPEPVAAAGYPDGGPLPP</sequence>
<feature type="region of interest" description="Disordered" evidence="1">
    <location>
        <begin position="176"/>
        <end position="197"/>
    </location>
</feature>
<evidence type="ECO:0000313" key="3">
    <source>
        <dbReference type="Proteomes" id="UP000078576"/>
    </source>
</evidence>
<reference evidence="3" key="1">
    <citation type="submission" date="2014-12" db="EMBL/GenBank/DDBJ databases">
        <title>Genome Sequence of Valsa Canker Pathogens Uncovers a Specific Adaption of Colonization on Woody Bark.</title>
        <authorList>
            <person name="Yin Z."/>
            <person name="Liu H."/>
            <person name="Gao X."/>
            <person name="Li Z."/>
            <person name="Song N."/>
            <person name="Ke X."/>
            <person name="Dai Q."/>
            <person name="Wu Y."/>
            <person name="Sun Y."/>
            <person name="Xu J.-R."/>
            <person name="Kang Z.K."/>
            <person name="Wang L."/>
            <person name="Huang L."/>
        </authorList>
    </citation>
    <scope>NUCLEOTIDE SEQUENCE [LARGE SCALE GENOMIC DNA]</scope>
    <source>
        <strain evidence="3">SXYL134</strain>
    </source>
</reference>
<dbReference type="Proteomes" id="UP000078576">
    <property type="component" value="Unassembled WGS sequence"/>
</dbReference>
<evidence type="ECO:0000256" key="1">
    <source>
        <dbReference type="SAM" id="MobiDB-lite"/>
    </source>
</evidence>
<keyword evidence="3" id="KW-1185">Reference proteome</keyword>
<accession>A0A194UP53</accession>
<proteinExistence type="predicted"/>
<gene>
    <name evidence="2" type="ORF">VP1G_00857</name>
</gene>
<dbReference type="AlphaFoldDB" id="A0A194UP53"/>
<dbReference type="EMBL" id="KN714669">
    <property type="protein sequence ID" value="KUI53445.1"/>
    <property type="molecule type" value="Genomic_DNA"/>
</dbReference>
<protein>
    <submittedName>
        <fullName evidence="2">Uncharacterized protein</fullName>
    </submittedName>
</protein>